<keyword evidence="6" id="KW-0175">Coiled coil</keyword>
<keyword evidence="3" id="KW-0963">Cytoplasm</keyword>
<gene>
    <name evidence="3 8" type="primary">grpE</name>
    <name evidence="8" type="ORF">GEV37_08465</name>
</gene>
<reference evidence="8 9" key="1">
    <citation type="journal article" date="2021" name="Sci. Rep.">
        <title>Genome analysis of a halophilic bacterium Halomonas malpeensis YU-PRIM-29(T) reveals its exopolysaccharide and pigment producing capabilities.</title>
        <authorList>
            <person name="Athmika"/>
            <person name="Ghate S.D."/>
            <person name="Arun A.B."/>
            <person name="Rao S.S."/>
            <person name="Kumar S.T.A."/>
            <person name="Kandiyil M.K."/>
            <person name="Saptami K."/>
            <person name="Rekha P.D."/>
        </authorList>
    </citation>
    <scope>NUCLEOTIDE SEQUENCE [LARGE SCALE GENOMIC DNA]</scope>
    <source>
        <strain evidence="9">prim 29</strain>
    </source>
</reference>
<keyword evidence="3 4" id="KW-0346">Stress response</keyword>
<feature type="region of interest" description="Disordered" evidence="7">
    <location>
        <begin position="1"/>
        <end position="58"/>
    </location>
</feature>
<comment type="similarity">
    <text evidence="1 3 5">Belongs to the GrpE family.</text>
</comment>
<comment type="function">
    <text evidence="3 4">Participates actively in the response to hyperosmotic and heat shock by preventing the aggregation of stress-denatured proteins, in association with DnaK and GrpE. It is the nucleotide exchange factor for DnaK and may function as a thermosensor. Unfolded proteins bind initially to DnaJ; upon interaction with the DnaJ-bound protein, DnaK hydrolyzes its bound ATP, resulting in the formation of a stable complex. GrpE releases ADP from DnaK; ATP binding to DnaK triggers the release of the substrate protein, thus completing the reaction cycle. Several rounds of ATP-dependent interactions between DnaJ, DnaK and GrpE are required for fully efficient folding.</text>
</comment>
<evidence type="ECO:0000256" key="3">
    <source>
        <dbReference type="HAMAP-Rule" id="MF_01151"/>
    </source>
</evidence>
<dbReference type="SUPFAM" id="SSF51064">
    <property type="entry name" value="Head domain of nucleotide exchange factor GrpE"/>
    <property type="match status" value="1"/>
</dbReference>
<dbReference type="InterPro" id="IPR009012">
    <property type="entry name" value="GrpE_head"/>
</dbReference>
<protein>
    <recommendedName>
        <fullName evidence="3 4">Protein GrpE</fullName>
    </recommendedName>
    <alternativeName>
        <fullName evidence="3">HSP-70 cofactor</fullName>
    </alternativeName>
</protein>
<dbReference type="CDD" id="cd00446">
    <property type="entry name" value="GrpE"/>
    <property type="match status" value="1"/>
</dbReference>
<dbReference type="InterPro" id="IPR013805">
    <property type="entry name" value="GrpE_CC"/>
</dbReference>
<proteinExistence type="inferred from homology"/>
<evidence type="ECO:0000256" key="7">
    <source>
        <dbReference type="SAM" id="MobiDB-lite"/>
    </source>
</evidence>
<organism evidence="8 9">
    <name type="scientific">Vreelandella malpeensis</name>
    <dbReference type="NCBI Taxonomy" id="1172368"/>
    <lineage>
        <taxon>Bacteria</taxon>
        <taxon>Pseudomonadati</taxon>
        <taxon>Pseudomonadota</taxon>
        <taxon>Gammaproteobacteria</taxon>
        <taxon>Oceanospirillales</taxon>
        <taxon>Halomonadaceae</taxon>
        <taxon>Vreelandella</taxon>
    </lineage>
</organism>
<dbReference type="PANTHER" id="PTHR21237">
    <property type="entry name" value="GRPE PROTEIN"/>
    <property type="match status" value="1"/>
</dbReference>
<dbReference type="PRINTS" id="PR00773">
    <property type="entry name" value="GRPEPROTEIN"/>
</dbReference>
<name>A0ABS8DS95_9GAMM</name>
<dbReference type="InterPro" id="IPR000740">
    <property type="entry name" value="GrpE"/>
</dbReference>
<dbReference type="EMBL" id="WHVL01000003">
    <property type="protein sequence ID" value="MCB8889141.1"/>
    <property type="molecule type" value="Genomic_DNA"/>
</dbReference>
<dbReference type="NCBIfam" id="NF010738">
    <property type="entry name" value="PRK14140.1"/>
    <property type="match status" value="1"/>
</dbReference>
<evidence type="ECO:0000313" key="9">
    <source>
        <dbReference type="Proteomes" id="UP001319882"/>
    </source>
</evidence>
<dbReference type="SUPFAM" id="SSF58014">
    <property type="entry name" value="Coiled-coil domain of nucleotide exchange factor GrpE"/>
    <property type="match status" value="1"/>
</dbReference>
<dbReference type="RefSeq" id="WP_227389816.1">
    <property type="nucleotide sequence ID" value="NZ_JBHSCJ010000004.1"/>
</dbReference>
<comment type="caution">
    <text evidence="8">The sequence shown here is derived from an EMBL/GenBank/DDBJ whole genome shotgun (WGS) entry which is preliminary data.</text>
</comment>
<dbReference type="PANTHER" id="PTHR21237:SF23">
    <property type="entry name" value="GRPE PROTEIN HOMOLOG, MITOCHONDRIAL"/>
    <property type="match status" value="1"/>
</dbReference>
<dbReference type="PROSITE" id="PS01071">
    <property type="entry name" value="GRPE"/>
    <property type="match status" value="1"/>
</dbReference>
<keyword evidence="9" id="KW-1185">Reference proteome</keyword>
<dbReference type="HAMAP" id="MF_01151">
    <property type="entry name" value="GrpE"/>
    <property type="match status" value="1"/>
</dbReference>
<accession>A0ABS8DS95</accession>
<evidence type="ECO:0000256" key="5">
    <source>
        <dbReference type="RuleBase" id="RU004478"/>
    </source>
</evidence>
<evidence type="ECO:0000256" key="2">
    <source>
        <dbReference type="ARBA" id="ARBA00023186"/>
    </source>
</evidence>
<dbReference type="NCBIfam" id="NF010737">
    <property type="entry name" value="PRK14139.1"/>
    <property type="match status" value="1"/>
</dbReference>
<evidence type="ECO:0000256" key="4">
    <source>
        <dbReference type="RuleBase" id="RU000639"/>
    </source>
</evidence>
<dbReference type="Pfam" id="PF01025">
    <property type="entry name" value="GrpE"/>
    <property type="match status" value="1"/>
</dbReference>
<comment type="subcellular location">
    <subcellularLocation>
        <location evidence="3">Cytoplasm</location>
    </subcellularLocation>
</comment>
<dbReference type="Proteomes" id="UP001319882">
    <property type="component" value="Unassembled WGS sequence"/>
</dbReference>
<dbReference type="Gene3D" id="2.30.22.10">
    <property type="entry name" value="Head domain of nucleotide exchange factor GrpE"/>
    <property type="match status" value="1"/>
</dbReference>
<feature type="coiled-coil region" evidence="6">
    <location>
        <begin position="60"/>
        <end position="138"/>
    </location>
</feature>
<evidence type="ECO:0000313" key="8">
    <source>
        <dbReference type="EMBL" id="MCB8889141.1"/>
    </source>
</evidence>
<comment type="subunit">
    <text evidence="3">Homodimer.</text>
</comment>
<dbReference type="NCBIfam" id="NF010748">
    <property type="entry name" value="PRK14150.1"/>
    <property type="match status" value="1"/>
</dbReference>
<keyword evidence="2 3" id="KW-0143">Chaperone</keyword>
<evidence type="ECO:0000256" key="6">
    <source>
        <dbReference type="SAM" id="Coils"/>
    </source>
</evidence>
<sequence>MAKEPQTPLDDELARQEQEADVSEQIDEERLVEGDIDGVLDDGPVLDGDLMGDGTGNPEADVLAAQVEELEQSLAEAKDQALRAAAEAQNVRRRAEAEADKARKFALEKFVKELLPVVDGLEKALESMQEDASEAHREGVSMTLKMQLDVLQKFGVESVEPHGEPFDPQVHEAMAMVPNPDLEPNTVMDVMQKGYLLNGRLVRPAMVVVSQKAG</sequence>
<evidence type="ECO:0000256" key="1">
    <source>
        <dbReference type="ARBA" id="ARBA00009054"/>
    </source>
</evidence>
<dbReference type="Gene3D" id="3.90.20.20">
    <property type="match status" value="1"/>
</dbReference>